<reference evidence="1" key="1">
    <citation type="submission" date="2022-04" db="EMBL/GenBank/DDBJ databases">
        <title>Genome of the entomopathogenic fungus Entomophthora muscae.</title>
        <authorList>
            <person name="Elya C."/>
            <person name="Lovett B.R."/>
            <person name="Lee E."/>
            <person name="Macias A.M."/>
            <person name="Hajek A.E."/>
            <person name="De Bivort B.L."/>
            <person name="Kasson M.T."/>
            <person name="De Fine Licht H.H."/>
            <person name="Stajich J.E."/>
        </authorList>
    </citation>
    <scope>NUCLEOTIDE SEQUENCE</scope>
    <source>
        <strain evidence="1">Berkeley</strain>
    </source>
</reference>
<evidence type="ECO:0000313" key="2">
    <source>
        <dbReference type="Proteomes" id="UP001165960"/>
    </source>
</evidence>
<dbReference type="EMBL" id="QTSX02005091">
    <property type="protein sequence ID" value="KAJ9061151.1"/>
    <property type="molecule type" value="Genomic_DNA"/>
</dbReference>
<keyword evidence="2" id="KW-1185">Reference proteome</keyword>
<protein>
    <submittedName>
        <fullName evidence="1">Lariat debranching enzyme</fullName>
    </submittedName>
</protein>
<organism evidence="1 2">
    <name type="scientific">Entomophthora muscae</name>
    <dbReference type="NCBI Taxonomy" id="34485"/>
    <lineage>
        <taxon>Eukaryota</taxon>
        <taxon>Fungi</taxon>
        <taxon>Fungi incertae sedis</taxon>
        <taxon>Zoopagomycota</taxon>
        <taxon>Entomophthoromycotina</taxon>
        <taxon>Entomophthoromycetes</taxon>
        <taxon>Entomophthorales</taxon>
        <taxon>Entomophthoraceae</taxon>
        <taxon>Entomophthora</taxon>
    </lineage>
</organism>
<accession>A0ACC2SFX9</accession>
<evidence type="ECO:0000313" key="1">
    <source>
        <dbReference type="EMBL" id="KAJ9061151.1"/>
    </source>
</evidence>
<proteinExistence type="predicted"/>
<name>A0ACC2SFX9_9FUNG</name>
<comment type="caution">
    <text evidence="1">The sequence shown here is derived from an EMBL/GenBank/DDBJ whole genome shotgun (WGS) entry which is preliminary data.</text>
</comment>
<dbReference type="Proteomes" id="UP001165960">
    <property type="component" value="Unassembled WGS sequence"/>
</dbReference>
<sequence length="480" mass="53258">MLKVAFEGCCHGELDKFYAEVTKEGGADLVLIAGDFQSLRNKGDLDSLQVPPKYRRMGDFSDYYSGKKKAPYLTLVVGGNHEASNYLSELFYGGWLAPNIYYLGKAGSVVYKGLRISGISGIYKEHNFRKGHFEKPPYNPGTIRSVYHVRDYEVNKIALLSNKPDIMLSHDWPNNIEKKGDLKTLKKIKPYFTQEIKENSLGSPPLEFLLHRLKPRYWLAAHLHVHFEVKFQHQAEISTSQLVGIGEAAVAPSSAENLPRNLNSDEISLDFDEPEPCLEEATDTVSIVTEANKSNENPNQTTAHVKKDAETIPDVASVKQAALVGGKLCDKGVKRSLETSELEVTHFIALDKCIAKRRFMKIIEIPQPDPNILESAAGELCYDVDWLAITKAFHPHLNLTQSASPSLPGVQEMKAAVKQAKADIITQLGLPADAIAFPIPNNFKIEVPSNGDVPPASRFYPNSQTDAFCEMLGIPNHNNN</sequence>
<gene>
    <name evidence="1" type="primary">DBR1_2</name>
    <name evidence="1" type="ORF">DSO57_1023284</name>
</gene>